<evidence type="ECO:0000256" key="7">
    <source>
        <dbReference type="ARBA" id="ARBA00022755"/>
    </source>
</evidence>
<dbReference type="GO" id="GO:0009113">
    <property type="term" value="P:purine nucleobase biosynthetic process"/>
    <property type="evidence" value="ECO:0007669"/>
    <property type="project" value="InterPro"/>
</dbReference>
<dbReference type="Gene3D" id="3.30.1490.20">
    <property type="entry name" value="ATP-grasp fold, A domain"/>
    <property type="match status" value="1"/>
</dbReference>
<dbReference type="SUPFAM" id="SSF56059">
    <property type="entry name" value="Glutathione synthetase ATP-binding domain-like"/>
    <property type="match status" value="1"/>
</dbReference>
<keyword evidence="8 14" id="KW-0067">ATP-binding</keyword>
<dbReference type="Proteomes" id="UP000051845">
    <property type="component" value="Unassembled WGS sequence"/>
</dbReference>
<evidence type="ECO:0000256" key="1">
    <source>
        <dbReference type="ARBA" id="ARBA00001936"/>
    </source>
</evidence>
<dbReference type="Gene3D" id="3.30.470.20">
    <property type="entry name" value="ATP-grasp fold, B domain"/>
    <property type="match status" value="1"/>
</dbReference>
<name>A0A0R2BD33_SECCO</name>
<dbReference type="NCBIfam" id="TIGR00877">
    <property type="entry name" value="purD"/>
    <property type="match status" value="1"/>
</dbReference>
<dbReference type="SUPFAM" id="SSF51246">
    <property type="entry name" value="Rudiment single hybrid motif"/>
    <property type="match status" value="1"/>
</dbReference>
<dbReference type="SMART" id="SM01210">
    <property type="entry name" value="GARS_C"/>
    <property type="match status" value="1"/>
</dbReference>
<gene>
    <name evidence="13" type="primary">purD</name>
    <name evidence="16" type="ORF">FC82_GL000313</name>
</gene>
<dbReference type="InterPro" id="IPR037123">
    <property type="entry name" value="PRibGlycinamide_synth_C_sf"/>
</dbReference>
<evidence type="ECO:0000256" key="12">
    <source>
        <dbReference type="ARBA" id="ARBA00042864"/>
    </source>
</evidence>
<dbReference type="InterPro" id="IPR011054">
    <property type="entry name" value="Rudment_hybrid_motif"/>
</dbReference>
<dbReference type="UniPathway" id="UPA00074">
    <property type="reaction ID" value="UER00125"/>
</dbReference>
<dbReference type="SUPFAM" id="SSF52440">
    <property type="entry name" value="PreATP-grasp domain"/>
    <property type="match status" value="1"/>
</dbReference>
<keyword evidence="5 13" id="KW-0436">Ligase</keyword>
<dbReference type="InterPro" id="IPR000115">
    <property type="entry name" value="PRibGlycinamide_synth"/>
</dbReference>
<dbReference type="GO" id="GO:0005524">
    <property type="term" value="F:ATP binding"/>
    <property type="evidence" value="ECO:0007669"/>
    <property type="project" value="UniProtKB-UniRule"/>
</dbReference>
<evidence type="ECO:0000256" key="6">
    <source>
        <dbReference type="ARBA" id="ARBA00022741"/>
    </source>
</evidence>
<dbReference type="PANTHER" id="PTHR43472">
    <property type="entry name" value="PHOSPHORIBOSYLAMINE--GLYCINE LIGASE"/>
    <property type="match status" value="1"/>
</dbReference>
<evidence type="ECO:0000256" key="8">
    <source>
        <dbReference type="ARBA" id="ARBA00022840"/>
    </source>
</evidence>
<accession>A0A0R2BD33</accession>
<dbReference type="EC" id="6.3.4.13" evidence="4 13"/>
<dbReference type="HAMAP" id="MF_00138">
    <property type="entry name" value="GARS"/>
    <property type="match status" value="1"/>
</dbReference>
<comment type="cofactor">
    <cofactor evidence="1">
        <name>Mn(2+)</name>
        <dbReference type="ChEBI" id="CHEBI:29035"/>
    </cofactor>
</comment>
<evidence type="ECO:0000313" key="17">
    <source>
        <dbReference type="Proteomes" id="UP000051845"/>
    </source>
</evidence>
<dbReference type="InterPro" id="IPR011761">
    <property type="entry name" value="ATP-grasp"/>
</dbReference>
<keyword evidence="7 13" id="KW-0658">Purine biosynthesis</keyword>
<keyword evidence="9" id="KW-0464">Manganese</keyword>
<feature type="domain" description="ATP-grasp" evidence="15">
    <location>
        <begin position="109"/>
        <end position="311"/>
    </location>
</feature>
<evidence type="ECO:0000256" key="14">
    <source>
        <dbReference type="PROSITE-ProRule" id="PRU00409"/>
    </source>
</evidence>
<dbReference type="Gene3D" id="3.90.600.10">
    <property type="entry name" value="Phosphoribosylglycinamide synthetase, C-terminal domain"/>
    <property type="match status" value="1"/>
</dbReference>
<organism evidence="16 17">
    <name type="scientific">Secundilactobacillus collinoides DSM 20515 = JCM 1123</name>
    <dbReference type="NCBI Taxonomy" id="1423733"/>
    <lineage>
        <taxon>Bacteria</taxon>
        <taxon>Bacillati</taxon>
        <taxon>Bacillota</taxon>
        <taxon>Bacilli</taxon>
        <taxon>Lactobacillales</taxon>
        <taxon>Lactobacillaceae</taxon>
        <taxon>Secundilactobacillus</taxon>
    </lineage>
</organism>
<evidence type="ECO:0000256" key="4">
    <source>
        <dbReference type="ARBA" id="ARBA00013255"/>
    </source>
</evidence>
<dbReference type="InterPro" id="IPR020561">
    <property type="entry name" value="PRibGlycinamid_synth_ATP-grasp"/>
</dbReference>
<evidence type="ECO:0000256" key="2">
    <source>
        <dbReference type="ARBA" id="ARBA00001946"/>
    </source>
</evidence>
<comment type="similarity">
    <text evidence="10 13">Belongs to the GARS family.</text>
</comment>
<dbReference type="InterPro" id="IPR013815">
    <property type="entry name" value="ATP_grasp_subdomain_1"/>
</dbReference>
<dbReference type="Gene3D" id="3.40.50.20">
    <property type="match status" value="1"/>
</dbReference>
<evidence type="ECO:0000313" key="16">
    <source>
        <dbReference type="EMBL" id="KRM74150.1"/>
    </source>
</evidence>
<comment type="pathway">
    <text evidence="3 13">Purine metabolism; IMP biosynthesis via de novo pathway; N(1)-(5-phospho-D-ribosyl)glycinamide from 5-phospho-alpha-D-ribose 1-diphosphate: step 2/2.</text>
</comment>
<dbReference type="InterPro" id="IPR020562">
    <property type="entry name" value="PRibGlycinamide_synth_N"/>
</dbReference>
<sequence>MENWLVIGGGGREFAIAQALAKTGERTVFVAPGNPKMAILENVTPVAIDELAFSQLAYFAKTHDVVCTVVGPEQPLSKGIVDYFEERGLAVFGPSEKAAQLETSKSFAKRIMTESGVPTAAYKEFTDADSALAYAETLTYPQVIKADGLAAGKGVIIVKTVAEAKKAISELFAKPDQHKVLIEAFLIGEEFSLFTMVQGDNIVVMPVAQDHKRLADGDKGPNTGGMGAYSPVPHISAELEQTAIDQVVKPVLATMKANGTPFNGFLYSGLMTTADGIKVIEFNVRMGDPETQVVLPQMTSDLGSAVQDLLTGKTPTVTWQTGDFYLGTVIASRDYPRNVVNGRPLPEINNDQVAVSYAGVAKADDGTLVSHGGRVMMVTAKAADLKAAQQIVNRTLDADVDASAYTFRHDIGYHAFQ</sequence>
<dbReference type="RefSeq" id="WP_054762120.1">
    <property type="nucleotide sequence ID" value="NZ_AYYR01000094.1"/>
</dbReference>
<keyword evidence="6 14" id="KW-0547">Nucleotide-binding</keyword>
<evidence type="ECO:0000256" key="3">
    <source>
        <dbReference type="ARBA" id="ARBA00005174"/>
    </source>
</evidence>
<protein>
    <recommendedName>
        <fullName evidence="4 13">Phosphoribosylamine--glycine ligase</fullName>
        <ecNumber evidence="4 13">6.3.4.13</ecNumber>
    </recommendedName>
    <alternativeName>
        <fullName evidence="13">GARS</fullName>
    </alternativeName>
    <alternativeName>
        <fullName evidence="11 13">Glycinamide ribonucleotide synthetase</fullName>
    </alternativeName>
    <alternativeName>
        <fullName evidence="12 13">Phosphoribosylglycinamide synthetase</fullName>
    </alternativeName>
</protein>
<dbReference type="PATRIC" id="fig|1423733.4.peg.336"/>
<dbReference type="Pfam" id="PF02844">
    <property type="entry name" value="GARS_N"/>
    <property type="match status" value="1"/>
</dbReference>
<evidence type="ECO:0000256" key="13">
    <source>
        <dbReference type="HAMAP-Rule" id="MF_00138"/>
    </source>
</evidence>
<dbReference type="EMBL" id="AYYR01000094">
    <property type="protein sequence ID" value="KRM74150.1"/>
    <property type="molecule type" value="Genomic_DNA"/>
</dbReference>
<evidence type="ECO:0000256" key="11">
    <source>
        <dbReference type="ARBA" id="ARBA00042242"/>
    </source>
</evidence>
<reference evidence="16 17" key="1">
    <citation type="journal article" date="2015" name="Genome Announc.">
        <title>Expanding the biotechnology potential of lactobacilli through comparative genomics of 213 strains and associated genera.</title>
        <authorList>
            <person name="Sun Z."/>
            <person name="Harris H.M."/>
            <person name="McCann A."/>
            <person name="Guo C."/>
            <person name="Argimon S."/>
            <person name="Zhang W."/>
            <person name="Yang X."/>
            <person name="Jeffery I.B."/>
            <person name="Cooney J.C."/>
            <person name="Kagawa T.F."/>
            <person name="Liu W."/>
            <person name="Song Y."/>
            <person name="Salvetti E."/>
            <person name="Wrobel A."/>
            <person name="Rasinkangas P."/>
            <person name="Parkhill J."/>
            <person name="Rea M.C."/>
            <person name="O'Sullivan O."/>
            <person name="Ritari J."/>
            <person name="Douillard F.P."/>
            <person name="Paul Ross R."/>
            <person name="Yang R."/>
            <person name="Briner A.E."/>
            <person name="Felis G.E."/>
            <person name="de Vos W.M."/>
            <person name="Barrangou R."/>
            <person name="Klaenhammer T.R."/>
            <person name="Caufield P.W."/>
            <person name="Cui Y."/>
            <person name="Zhang H."/>
            <person name="O'Toole P.W."/>
        </authorList>
    </citation>
    <scope>NUCLEOTIDE SEQUENCE [LARGE SCALE GENOMIC DNA]</scope>
    <source>
        <strain evidence="16 17">DSM 20515</strain>
    </source>
</reference>
<comment type="catalytic activity">
    <reaction evidence="13">
        <text>5-phospho-beta-D-ribosylamine + glycine + ATP = N(1)-(5-phospho-beta-D-ribosyl)glycinamide + ADP + phosphate + H(+)</text>
        <dbReference type="Rhea" id="RHEA:17453"/>
        <dbReference type="ChEBI" id="CHEBI:15378"/>
        <dbReference type="ChEBI" id="CHEBI:30616"/>
        <dbReference type="ChEBI" id="CHEBI:43474"/>
        <dbReference type="ChEBI" id="CHEBI:57305"/>
        <dbReference type="ChEBI" id="CHEBI:58681"/>
        <dbReference type="ChEBI" id="CHEBI:143788"/>
        <dbReference type="ChEBI" id="CHEBI:456216"/>
        <dbReference type="EC" id="6.3.4.13"/>
    </reaction>
</comment>
<dbReference type="STRING" id="33960.TY91_10665"/>
<evidence type="ECO:0000256" key="10">
    <source>
        <dbReference type="ARBA" id="ARBA00038345"/>
    </source>
</evidence>
<proteinExistence type="inferred from homology"/>
<dbReference type="GO" id="GO:0046872">
    <property type="term" value="F:metal ion binding"/>
    <property type="evidence" value="ECO:0007669"/>
    <property type="project" value="InterPro"/>
</dbReference>
<dbReference type="SMART" id="SM01209">
    <property type="entry name" value="GARS_A"/>
    <property type="match status" value="1"/>
</dbReference>
<dbReference type="GO" id="GO:0006189">
    <property type="term" value="P:'de novo' IMP biosynthetic process"/>
    <property type="evidence" value="ECO:0007669"/>
    <property type="project" value="UniProtKB-UniRule"/>
</dbReference>
<evidence type="ECO:0000256" key="5">
    <source>
        <dbReference type="ARBA" id="ARBA00022598"/>
    </source>
</evidence>
<evidence type="ECO:0000256" key="9">
    <source>
        <dbReference type="ARBA" id="ARBA00023211"/>
    </source>
</evidence>
<dbReference type="GO" id="GO:0004637">
    <property type="term" value="F:phosphoribosylamine-glycine ligase activity"/>
    <property type="evidence" value="ECO:0007669"/>
    <property type="project" value="UniProtKB-UniRule"/>
</dbReference>
<dbReference type="Pfam" id="PF01071">
    <property type="entry name" value="GARS_A"/>
    <property type="match status" value="1"/>
</dbReference>
<dbReference type="PROSITE" id="PS50975">
    <property type="entry name" value="ATP_GRASP"/>
    <property type="match status" value="1"/>
</dbReference>
<dbReference type="AlphaFoldDB" id="A0A0R2BD33"/>
<dbReference type="InterPro" id="IPR016185">
    <property type="entry name" value="PreATP-grasp_dom_sf"/>
</dbReference>
<comment type="cofactor">
    <cofactor evidence="2">
        <name>Mg(2+)</name>
        <dbReference type="ChEBI" id="CHEBI:18420"/>
    </cofactor>
</comment>
<dbReference type="PANTHER" id="PTHR43472:SF1">
    <property type="entry name" value="PHOSPHORIBOSYLAMINE--GLYCINE LIGASE, CHLOROPLASTIC"/>
    <property type="match status" value="1"/>
</dbReference>
<dbReference type="Pfam" id="PF02843">
    <property type="entry name" value="GARS_C"/>
    <property type="match status" value="1"/>
</dbReference>
<evidence type="ECO:0000259" key="15">
    <source>
        <dbReference type="PROSITE" id="PS50975"/>
    </source>
</evidence>
<dbReference type="InterPro" id="IPR020560">
    <property type="entry name" value="PRibGlycinamide_synth_C-dom"/>
</dbReference>
<comment type="caution">
    <text evidence="16">The sequence shown here is derived from an EMBL/GenBank/DDBJ whole genome shotgun (WGS) entry which is preliminary data.</text>
</comment>